<evidence type="ECO:0000256" key="1">
    <source>
        <dbReference type="SAM" id="MobiDB-lite"/>
    </source>
</evidence>
<feature type="region of interest" description="Disordered" evidence="1">
    <location>
        <begin position="1"/>
        <end position="22"/>
    </location>
</feature>
<dbReference type="OMA" id="IMVAYKT"/>
<dbReference type="CDD" id="cd17156">
    <property type="entry name" value="DCX1_DCDC5"/>
    <property type="match status" value="1"/>
</dbReference>
<proteinExistence type="predicted"/>
<dbReference type="PANTHER" id="PTHR46302:SF3">
    <property type="entry name" value="DOUBLECORTIN DOMAIN-CONTAINING PROTEIN 1"/>
    <property type="match status" value="1"/>
</dbReference>
<accession>A0A7M7P460</accession>
<dbReference type="CDD" id="cd17158">
    <property type="entry name" value="DCX3_DCDC5"/>
    <property type="match status" value="1"/>
</dbReference>
<dbReference type="GO" id="GO:1902412">
    <property type="term" value="P:regulation of mitotic cytokinesis"/>
    <property type="evidence" value="ECO:0000318"/>
    <property type="project" value="GO_Central"/>
</dbReference>
<dbReference type="GO" id="GO:0035556">
    <property type="term" value="P:intracellular signal transduction"/>
    <property type="evidence" value="ECO:0007669"/>
    <property type="project" value="InterPro"/>
</dbReference>
<dbReference type="InterPro" id="IPR056415">
    <property type="entry name" value="DCX2_DCDC1"/>
</dbReference>
<dbReference type="SMART" id="SM00537">
    <property type="entry name" value="DCX"/>
    <property type="match status" value="2"/>
</dbReference>
<evidence type="ECO:0000313" key="4">
    <source>
        <dbReference type="Proteomes" id="UP000007110"/>
    </source>
</evidence>
<dbReference type="SUPFAM" id="SSF50370">
    <property type="entry name" value="Ricin B-like lectins"/>
    <property type="match status" value="1"/>
</dbReference>
<dbReference type="SUPFAM" id="SSF89837">
    <property type="entry name" value="Doublecortin (DC)"/>
    <property type="match status" value="5"/>
</dbReference>
<dbReference type="PROSITE" id="PS50231">
    <property type="entry name" value="RICIN_B_LECTIN"/>
    <property type="match status" value="2"/>
</dbReference>
<name>A0A7M7P460_STRPU</name>
<dbReference type="InterPro" id="IPR035992">
    <property type="entry name" value="Ricin_B-like_lectins"/>
</dbReference>
<feature type="region of interest" description="Disordered" evidence="1">
    <location>
        <begin position="1195"/>
        <end position="1230"/>
    </location>
</feature>
<reference evidence="3" key="2">
    <citation type="submission" date="2021-01" db="UniProtKB">
        <authorList>
            <consortium name="EnsemblMetazoa"/>
        </authorList>
    </citation>
    <scope>IDENTIFICATION</scope>
</reference>
<feature type="compositionally biased region" description="Low complexity" evidence="1">
    <location>
        <begin position="1837"/>
        <end position="1847"/>
    </location>
</feature>
<dbReference type="CDD" id="cd23427">
    <property type="entry name" value="beta-trefoil_Ricin_DCDC1"/>
    <property type="match status" value="1"/>
</dbReference>
<organism evidence="3 4">
    <name type="scientific">Strongylocentrotus purpuratus</name>
    <name type="common">Purple sea urchin</name>
    <dbReference type="NCBI Taxonomy" id="7668"/>
    <lineage>
        <taxon>Eukaryota</taxon>
        <taxon>Metazoa</taxon>
        <taxon>Echinodermata</taxon>
        <taxon>Eleutherozoa</taxon>
        <taxon>Echinozoa</taxon>
        <taxon>Echinoidea</taxon>
        <taxon>Euechinoidea</taxon>
        <taxon>Echinacea</taxon>
        <taxon>Camarodonta</taxon>
        <taxon>Echinidea</taxon>
        <taxon>Strongylocentrotidae</taxon>
        <taxon>Strongylocentrotus</taxon>
    </lineage>
</organism>
<feature type="domain" description="Doublecortin" evidence="2">
    <location>
        <begin position="1021"/>
        <end position="1073"/>
    </location>
</feature>
<dbReference type="OrthoDB" id="9999986at2759"/>
<keyword evidence="4" id="KW-1185">Reference proteome</keyword>
<feature type="region of interest" description="Disordered" evidence="1">
    <location>
        <begin position="986"/>
        <end position="1005"/>
    </location>
</feature>
<feature type="compositionally biased region" description="Low complexity" evidence="1">
    <location>
        <begin position="149"/>
        <end position="164"/>
    </location>
</feature>
<feature type="domain" description="Doublecortin" evidence="2">
    <location>
        <begin position="194"/>
        <end position="243"/>
    </location>
</feature>
<dbReference type="InParanoid" id="A0A7M7P460"/>
<dbReference type="Pfam" id="PF25510">
    <property type="entry name" value="Ubiquitin_DCDC1"/>
    <property type="match status" value="1"/>
</dbReference>
<feature type="region of interest" description="Disordered" evidence="1">
    <location>
        <begin position="794"/>
        <end position="826"/>
    </location>
</feature>
<dbReference type="GeneID" id="100889439"/>
<dbReference type="InterPro" id="IPR057424">
    <property type="entry name" value="Ubiquitin_DCDC1"/>
</dbReference>
<feature type="compositionally biased region" description="Gly residues" evidence="1">
    <location>
        <begin position="804"/>
        <end position="815"/>
    </location>
</feature>
<dbReference type="Proteomes" id="UP000007110">
    <property type="component" value="Unassembled WGS sequence"/>
</dbReference>
<sequence length="1847" mass="206861">MPPVHVGKRSPPGSARHSTPAGMDAISYEDLLVAQYLEGLKKERSAGQRKRLVRSPKNPSPYLQRLAHTELIGTASGDTRGRPRPQSGRRPFSAAQTSSRSERERKRINTRFVVDAPKQNGVGEEEGEEKKKGKHRPASAPVYKSRPWSGRSAASSVSTYSQSSKGKFQNRLQPHVIRTMCYRNGSREKSVKITAPTMKIFLEYCTLKLDFEFAARRIFLEDGTEVKSAEEIPRDGEVYISGGEPFKNPFTPVLGIVKKNMQAAWTLEGVVLPSNKKKTRSILSKRMRNMLSSGMRRVMVFLNGDASESHEVVANLDQFNQFLDSCTSKLNLNCPARYIYTWDGQKLEDLNELPRLDGCLQSSTTPIFGPVWVSKGERFSALGAKTFLTEIVKICKQQTKMSKARLGELRQGRQAAEDRGNAGEVAVMDKEITQVETLIEDFHEARGKTDDILDSISDKAAMEMEEGHTFKSKHMKELDSSHRLVGQQGLKLKVYENGRNDGEETVFFNMKEASKGVQGDQNLLMQRLLDTITRWVRPEQNTTALSTIVTKVFNHKGKEITNVYDLKNDQKVWLSFGEPYRDPHVYCLQLTLDKAVGYKDYSQAYGEAQRVVIREALLADQLPEGGERHTSWMMRDLFPEEAYQEINEDTPLEVREKVKEDMKAHDLHSDTHYLQHEDDESLMLYPEISVAEKQKSSKVWPLRAQSWCINKDGAIYSKSHPKLALTLMLNRGPEWEVNVKLPGSSSETYGIPVSLLEREDGMNGQQWVFLNDGRIANWANQDLLLTFVEAPSSDDQQDTELTLAGGGGGGSGGVSPGDWLGDNSQANQLEDSYGEEQGEEGPPKPGFKGHKFVLMGMEKLADKHRWAKSQRWALKQENLDRPREWRHNDLMSTNPTWSKLAYSWPVDWRGDINKSFDWPMEGYFIAYAPPIRSKSSVGALEDTNEEYRTVPLRLRVMKNGEKDLNRMAHVVGPDLTNMMKDLNRTAQNGKRPHRHRRSGSLNKEDMAAKLKSKKVNLKQLEFQLFLDKCTPQLNLPFAARRLFNENGKELHTLEDVDRDQLVYVSSGEAWLNPKLTTQQQQRRMLLASLAGDIDAIKMYCALRDPGPLCLEVSGALGAGSPLIVNSCCLSDEDREKLARGPTPDQPQDEPPAPGDPYENMSAHQKAHMIADQKQEGLKWPWEKVLNIGLDEVSDANNQSGGEADGYTNPDLYHKLKPKAKSPRPGSNSRQSHQRFIYLDGYIACKTTPYLVLGPLDPSTDSSPIVLCKKDVDNAYQRWTIGEDGLIRCKAADDLVLTCTLPNATPGDGSPPPDLLGQSVVLQPVKPEKNGRANQIWAAEKETGFIFGLAAEFRDREITAANRANVCTFAIADSEAIEQPGYTMKSNNKDDEASMTVCLACSRTLRAQYKLDKLSQPTSFSCSVGVAQKEGQKIKGCLQFLGGKVDLSAFEAATTVAHYEGELKRLRQMTSARVIAREISAYQTVQTVRIVAYKNGEGRNQPGVVVCGSTLRGLLDQCTYALQLPTAGRRLYTQDSTAILTLVDLHTWKMTSYGMQNLNLGPDADAKDEVKMKRAITESLRHELFNRQPVEVWVSQGEPFKPPEQVDYARALKAELREERSKVMLELEKEKHVLRQMQGRRTAEQSGPEYVPTLSPDEPVLVEGGWTKPSMTEVRKSIQVNQLENHLSEVKAHQKSRDPNTSTKPIIDSSRKLYSQPTKKRVMVYKNGTSEDKAQYVWGSSVEEILKEATLKLGLHKTATQLYTNTGGTVASLDDVTRDEVLCVSYKESFKGAKGSRNQVEVKANWSRARKRDGESATDIMITANTHPSIEVDPFGPPALALPAPGDK</sequence>
<dbReference type="Pfam" id="PF24478">
    <property type="entry name" value="DCX2_DCDC1"/>
    <property type="match status" value="4"/>
</dbReference>
<feature type="region of interest" description="Disordered" evidence="1">
    <location>
        <begin position="43"/>
        <end position="167"/>
    </location>
</feature>
<dbReference type="Gene3D" id="3.10.20.230">
    <property type="entry name" value="Doublecortin domain"/>
    <property type="match status" value="3"/>
</dbReference>
<dbReference type="RefSeq" id="XP_030845543.1">
    <property type="nucleotide sequence ID" value="XM_030989683.1"/>
</dbReference>
<dbReference type="GO" id="GO:0008017">
    <property type="term" value="F:microtubule binding"/>
    <property type="evidence" value="ECO:0000318"/>
    <property type="project" value="GO_Central"/>
</dbReference>
<dbReference type="PROSITE" id="PS50309">
    <property type="entry name" value="DC"/>
    <property type="match status" value="3"/>
</dbReference>
<feature type="region of interest" description="Disordered" evidence="1">
    <location>
        <begin position="1827"/>
        <end position="1847"/>
    </location>
</feature>
<dbReference type="CDD" id="cd17157">
    <property type="entry name" value="DCX2_DCDC5"/>
    <property type="match status" value="1"/>
</dbReference>
<feature type="region of interest" description="Disordered" evidence="1">
    <location>
        <begin position="1134"/>
        <end position="1172"/>
    </location>
</feature>
<dbReference type="InterPro" id="IPR036572">
    <property type="entry name" value="Doublecortin_dom_sf"/>
</dbReference>
<dbReference type="PANTHER" id="PTHR46302">
    <property type="entry name" value="DOUBLECORTIN DOMAIN-CONTAINING PROTEIN 1"/>
    <property type="match status" value="1"/>
</dbReference>
<evidence type="ECO:0000259" key="2">
    <source>
        <dbReference type="PROSITE" id="PS50309"/>
    </source>
</evidence>
<feature type="region of interest" description="Disordered" evidence="1">
    <location>
        <begin position="1635"/>
        <end position="1657"/>
    </location>
</feature>
<feature type="domain" description="Doublecortin" evidence="2">
    <location>
        <begin position="316"/>
        <end position="358"/>
    </location>
</feature>
<dbReference type="EnsemblMetazoa" id="XM_030989683">
    <property type="protein sequence ID" value="XP_030845543"/>
    <property type="gene ID" value="LOC100889439"/>
</dbReference>
<dbReference type="CTD" id="341019"/>
<dbReference type="KEGG" id="spu:100889439"/>
<evidence type="ECO:0000313" key="3">
    <source>
        <dbReference type="EnsemblMetazoa" id="XP_030845543"/>
    </source>
</evidence>
<dbReference type="GO" id="GO:0030496">
    <property type="term" value="C:midbody"/>
    <property type="evidence" value="ECO:0000318"/>
    <property type="project" value="GO_Central"/>
</dbReference>
<dbReference type="InterPro" id="IPR043188">
    <property type="entry name" value="DCDC1"/>
</dbReference>
<protein>
    <recommendedName>
        <fullName evidence="2">Doublecortin domain-containing protein</fullName>
    </recommendedName>
</protein>
<reference evidence="4" key="1">
    <citation type="submission" date="2015-02" db="EMBL/GenBank/DDBJ databases">
        <title>Genome sequencing for Strongylocentrotus purpuratus.</title>
        <authorList>
            <person name="Murali S."/>
            <person name="Liu Y."/>
            <person name="Vee V."/>
            <person name="English A."/>
            <person name="Wang M."/>
            <person name="Skinner E."/>
            <person name="Han Y."/>
            <person name="Muzny D.M."/>
            <person name="Worley K.C."/>
            <person name="Gibbs R.A."/>
        </authorList>
    </citation>
    <scope>NUCLEOTIDE SEQUENCE</scope>
</reference>
<dbReference type="InterPro" id="IPR003533">
    <property type="entry name" value="Doublecortin_dom"/>
</dbReference>
<dbReference type="CDD" id="cd17159">
    <property type="entry name" value="DCX4_DCDC5"/>
    <property type="match status" value="1"/>
</dbReference>